<evidence type="ECO:0000256" key="17">
    <source>
        <dbReference type="SAM" id="MobiDB-lite"/>
    </source>
</evidence>
<dbReference type="Gene3D" id="3.30.40.10">
    <property type="entry name" value="Zinc/RING finger domain, C3HC4 (zinc finger)"/>
    <property type="match status" value="1"/>
</dbReference>
<dbReference type="STRING" id="196109.A0A136JAU7"/>
<dbReference type="Pfam" id="PF08647">
    <property type="entry name" value="BRE1"/>
    <property type="match status" value="1"/>
</dbReference>
<accession>A0A136JAU7</accession>
<organism evidence="19 20">
    <name type="scientific">Microdochium bolleyi</name>
    <dbReference type="NCBI Taxonomy" id="196109"/>
    <lineage>
        <taxon>Eukaryota</taxon>
        <taxon>Fungi</taxon>
        <taxon>Dikarya</taxon>
        <taxon>Ascomycota</taxon>
        <taxon>Pezizomycotina</taxon>
        <taxon>Sordariomycetes</taxon>
        <taxon>Xylariomycetidae</taxon>
        <taxon>Xylariales</taxon>
        <taxon>Microdochiaceae</taxon>
        <taxon>Microdochium</taxon>
    </lineage>
</organism>
<feature type="compositionally biased region" description="Basic and acidic residues" evidence="17">
    <location>
        <begin position="224"/>
        <end position="235"/>
    </location>
</feature>
<evidence type="ECO:0000256" key="13">
    <source>
        <dbReference type="ARBA" id="ARBA00059679"/>
    </source>
</evidence>
<evidence type="ECO:0000256" key="5">
    <source>
        <dbReference type="ARBA" id="ARBA00022679"/>
    </source>
</evidence>
<dbReference type="SMART" id="SM00184">
    <property type="entry name" value="RING"/>
    <property type="match status" value="1"/>
</dbReference>
<dbReference type="CDD" id="cd16499">
    <property type="entry name" value="RING-HC_Bre1-like"/>
    <property type="match status" value="1"/>
</dbReference>
<dbReference type="InterPro" id="IPR018957">
    <property type="entry name" value="Znf_C3HC4_RING-type"/>
</dbReference>
<dbReference type="GO" id="GO:0061630">
    <property type="term" value="F:ubiquitin protein ligase activity"/>
    <property type="evidence" value="ECO:0007669"/>
    <property type="project" value="UniProtKB-EC"/>
</dbReference>
<keyword evidence="9 15" id="KW-0862">Zinc</keyword>
<dbReference type="UniPathway" id="UPA00143"/>
<keyword evidence="11 15" id="KW-0175">Coiled coil</keyword>
<reference evidence="20" key="1">
    <citation type="submission" date="2016-02" db="EMBL/GenBank/DDBJ databases">
        <title>Draft genome sequence of Microdochium bolleyi, a fungal endophyte of beachgrass.</title>
        <authorList>
            <consortium name="DOE Joint Genome Institute"/>
            <person name="David A.S."/>
            <person name="May G."/>
            <person name="Haridas S."/>
            <person name="Lim J."/>
            <person name="Wang M."/>
            <person name="Labutti K."/>
            <person name="Lipzen A."/>
            <person name="Barry K."/>
            <person name="Grigoriev I.V."/>
        </authorList>
    </citation>
    <scope>NUCLEOTIDE SEQUENCE [LARGE SCALE GENOMIC DNA]</scope>
    <source>
        <strain evidence="20">J235TASD1</strain>
    </source>
</reference>
<dbReference type="Pfam" id="PF26095">
    <property type="entry name" value="CC_Bre1"/>
    <property type="match status" value="1"/>
</dbReference>
<keyword evidence="5 15" id="KW-0808">Transferase</keyword>
<dbReference type="GO" id="GO:0016567">
    <property type="term" value="P:protein ubiquitination"/>
    <property type="evidence" value="ECO:0007669"/>
    <property type="project" value="UniProtKB-UniRule"/>
</dbReference>
<keyword evidence="8 15" id="KW-0833">Ubl conjugation pathway</keyword>
<name>A0A136JAU7_9PEZI</name>
<dbReference type="InterPro" id="IPR013083">
    <property type="entry name" value="Znf_RING/FYVE/PHD"/>
</dbReference>
<dbReference type="InterPro" id="IPR058643">
    <property type="entry name" value="BRE1-like_CC"/>
</dbReference>
<evidence type="ECO:0000259" key="18">
    <source>
        <dbReference type="PROSITE" id="PS50089"/>
    </source>
</evidence>
<evidence type="ECO:0000256" key="9">
    <source>
        <dbReference type="ARBA" id="ARBA00022833"/>
    </source>
</evidence>
<evidence type="ECO:0000256" key="12">
    <source>
        <dbReference type="ARBA" id="ARBA00023242"/>
    </source>
</evidence>
<dbReference type="AlphaFoldDB" id="A0A136JAU7"/>
<proteinExistence type="inferred from homology"/>
<evidence type="ECO:0000256" key="15">
    <source>
        <dbReference type="RuleBase" id="RU365038"/>
    </source>
</evidence>
<dbReference type="InterPro" id="IPR017907">
    <property type="entry name" value="Znf_RING_CS"/>
</dbReference>
<dbReference type="InParanoid" id="A0A136JAU7"/>
<evidence type="ECO:0000256" key="11">
    <source>
        <dbReference type="ARBA" id="ARBA00023054"/>
    </source>
</evidence>
<dbReference type="EC" id="2.3.2.27" evidence="15"/>
<sequence length="719" mass="80870">MPLSTSPTTASLSPVIKMEERKRPLGAPDDVAPPSKRQQVNGTKVKDEDNKDETWVEDYQKDAIYRQMLEYKRDKATLETRLAEIAKKAAHHDDHLRIVDAWWLQLIDEIGLVAQGVAIQPDDDELEFSTSTQFREVEDFQAHLQDRGSEIKQKVDQILSRLVASRGPVTGDVASLEKQVTKLLAKQKGLLVKLDSLNADKESLSDQLNTATLRYMKAERKLDRSKSKEVQKLEARAIAQSTGKPPTSEQENGTEVVEDNGNHQVLQSALQEANAVTAKQKEQLETALARNKALQEELTAAQARLTGLTDEDYARTDVFKLFKVQHEDLIKQVNHLETSNKLLVAKNDTLNKERELSRKQVESEAQRLIAELEEQLQQEDTTLARVRAARDEAMAELSQLKAAKAQERNAAAHMEDLVSAKEDRIKALEAEVSRLQSSEDVEMTEQSDIDALSLEELRVKYNKLAKDYESIETELPSLTAAVKKFQAAAHKKVADITAQEERVAVAIAEKSKADQKYFGARKDADQKEDLIKKLRIQNSKSSEIITQLKEVEVQNRTLVTNLDKQLADMKQTNSKLSTGQRKADESSADALKRYEAVKQQLGELSSLAKSKDSTTALARERTIALEAEVEKLKVRLETAGNERDKWKAKSLSNSSEEEEMLRNLATCSICRNRFKDTVLRTCGHIFCKPCVDDRIANRMRKCPACSRAFDKSDAMSVHL</sequence>
<dbReference type="GO" id="GO:0008270">
    <property type="term" value="F:zinc ion binding"/>
    <property type="evidence" value="ECO:0007669"/>
    <property type="project" value="UniProtKB-KW"/>
</dbReference>
<gene>
    <name evidence="19" type="ORF">Micbo1qcDRAFT_159395</name>
</gene>
<dbReference type="InterPro" id="IPR013956">
    <property type="entry name" value="E3_ubiquit_lig_Bre1"/>
</dbReference>
<keyword evidence="10 15" id="KW-0156">Chromatin regulator</keyword>
<dbReference type="PANTHER" id="PTHR23163">
    <property type="entry name" value="RING FINGER PROTEIN-RELATED"/>
    <property type="match status" value="1"/>
</dbReference>
<keyword evidence="7 14" id="KW-0863">Zinc-finger</keyword>
<dbReference type="Proteomes" id="UP000070501">
    <property type="component" value="Unassembled WGS sequence"/>
</dbReference>
<dbReference type="InterPro" id="IPR001841">
    <property type="entry name" value="Znf_RING"/>
</dbReference>
<dbReference type="SUPFAM" id="SSF57850">
    <property type="entry name" value="RING/U-box"/>
    <property type="match status" value="1"/>
</dbReference>
<dbReference type="EMBL" id="KQ964247">
    <property type="protein sequence ID" value="KXJ94297.1"/>
    <property type="molecule type" value="Genomic_DNA"/>
</dbReference>
<dbReference type="PANTHER" id="PTHR23163:SF0">
    <property type="entry name" value="E3 UBIQUITIN-PROTEIN LIGASE BRE1"/>
    <property type="match status" value="1"/>
</dbReference>
<dbReference type="GO" id="GO:0006325">
    <property type="term" value="P:chromatin organization"/>
    <property type="evidence" value="ECO:0007669"/>
    <property type="project" value="UniProtKB-KW"/>
</dbReference>
<evidence type="ECO:0000313" key="19">
    <source>
        <dbReference type="EMBL" id="KXJ94297.1"/>
    </source>
</evidence>
<comment type="similarity">
    <text evidence="4 15">Belongs to the BRE1 family.</text>
</comment>
<feature type="coiled-coil region" evidence="16">
    <location>
        <begin position="270"/>
        <end position="311"/>
    </location>
</feature>
<evidence type="ECO:0000256" key="1">
    <source>
        <dbReference type="ARBA" id="ARBA00000900"/>
    </source>
</evidence>
<protein>
    <recommendedName>
        <fullName evidence="15">E3 ubiquitin protein ligase</fullName>
        <ecNumber evidence="15">2.3.2.27</ecNumber>
    </recommendedName>
</protein>
<evidence type="ECO:0000256" key="10">
    <source>
        <dbReference type="ARBA" id="ARBA00022853"/>
    </source>
</evidence>
<feature type="region of interest" description="Disordered" evidence="17">
    <location>
        <begin position="1"/>
        <end position="51"/>
    </location>
</feature>
<dbReference type="GO" id="GO:0005634">
    <property type="term" value="C:nucleus"/>
    <property type="evidence" value="ECO:0007669"/>
    <property type="project" value="UniProtKB-SubCell"/>
</dbReference>
<dbReference type="PROSITE" id="PS50089">
    <property type="entry name" value="ZF_RING_2"/>
    <property type="match status" value="1"/>
</dbReference>
<evidence type="ECO:0000256" key="8">
    <source>
        <dbReference type="ARBA" id="ARBA00022786"/>
    </source>
</evidence>
<dbReference type="GO" id="GO:0033503">
    <property type="term" value="C:HULC complex"/>
    <property type="evidence" value="ECO:0007669"/>
    <property type="project" value="TreeGrafter"/>
</dbReference>
<feature type="compositionally biased region" description="Low complexity" evidence="17">
    <location>
        <begin position="1"/>
        <end position="14"/>
    </location>
</feature>
<evidence type="ECO:0000256" key="7">
    <source>
        <dbReference type="ARBA" id="ARBA00022771"/>
    </source>
</evidence>
<evidence type="ECO:0000256" key="4">
    <source>
        <dbReference type="ARBA" id="ARBA00005555"/>
    </source>
</evidence>
<evidence type="ECO:0000256" key="6">
    <source>
        <dbReference type="ARBA" id="ARBA00022723"/>
    </source>
</evidence>
<keyword evidence="12 15" id="KW-0539">Nucleus</keyword>
<evidence type="ECO:0000256" key="3">
    <source>
        <dbReference type="ARBA" id="ARBA00004906"/>
    </source>
</evidence>
<evidence type="ECO:0000256" key="2">
    <source>
        <dbReference type="ARBA" id="ARBA00004123"/>
    </source>
</evidence>
<dbReference type="Pfam" id="PF00097">
    <property type="entry name" value="zf-C3HC4"/>
    <property type="match status" value="1"/>
</dbReference>
<dbReference type="OrthoDB" id="654191at2759"/>
<comment type="catalytic activity">
    <reaction evidence="1 15">
        <text>S-ubiquitinyl-[E2 ubiquitin-conjugating enzyme]-L-cysteine + [acceptor protein]-L-lysine = [E2 ubiquitin-conjugating enzyme]-L-cysteine + N(6)-ubiquitinyl-[acceptor protein]-L-lysine.</text>
        <dbReference type="EC" id="2.3.2.27"/>
    </reaction>
</comment>
<comment type="subcellular location">
    <subcellularLocation>
        <location evidence="2 15">Nucleus</location>
    </subcellularLocation>
</comment>
<evidence type="ECO:0000256" key="16">
    <source>
        <dbReference type="SAM" id="Coils"/>
    </source>
</evidence>
<feature type="coiled-coil region" evidence="16">
    <location>
        <begin position="622"/>
        <end position="649"/>
    </location>
</feature>
<feature type="domain" description="RING-type" evidence="18">
    <location>
        <begin position="667"/>
        <end position="706"/>
    </location>
</feature>
<keyword evidence="6 15" id="KW-0479">Metal-binding</keyword>
<comment type="function">
    <text evidence="13">E3 ubiquitin-protein ligase that mediates monoubiquitination of histone H2B to form H2BK123ub1. H2BK123ub1 gives a specific tag for epigenetic transcriptional activation and is also a prerequisite for H3K4me and H3K79me formation.</text>
</comment>
<evidence type="ECO:0000313" key="20">
    <source>
        <dbReference type="Proteomes" id="UP000070501"/>
    </source>
</evidence>
<feature type="compositionally biased region" description="Polar residues" evidence="17">
    <location>
        <begin position="239"/>
        <end position="253"/>
    </location>
</feature>
<feature type="region of interest" description="Disordered" evidence="17">
    <location>
        <begin position="224"/>
        <end position="256"/>
    </location>
</feature>
<evidence type="ECO:0000256" key="14">
    <source>
        <dbReference type="PROSITE-ProRule" id="PRU00175"/>
    </source>
</evidence>
<comment type="pathway">
    <text evidence="3 15">Protein modification; protein ubiquitination.</text>
</comment>
<dbReference type="FunCoup" id="A0A136JAU7">
    <property type="interactions" value="844"/>
</dbReference>
<keyword evidence="20" id="KW-1185">Reference proteome</keyword>
<dbReference type="PROSITE" id="PS00518">
    <property type="entry name" value="ZF_RING_1"/>
    <property type="match status" value="1"/>
</dbReference>
<feature type="coiled-coil region" evidence="16">
    <location>
        <begin position="351"/>
        <end position="474"/>
    </location>
</feature>